<dbReference type="CDD" id="cd06225">
    <property type="entry name" value="HAMP"/>
    <property type="match status" value="1"/>
</dbReference>
<keyword evidence="4" id="KW-0472">Membrane</keyword>
<dbReference type="PROSITE" id="PS50885">
    <property type="entry name" value="HAMP"/>
    <property type="match status" value="1"/>
</dbReference>
<evidence type="ECO:0000256" key="1">
    <source>
        <dbReference type="ARBA" id="ARBA00023224"/>
    </source>
</evidence>
<dbReference type="Proteomes" id="UP000194153">
    <property type="component" value="Unassembled WGS sequence"/>
</dbReference>
<dbReference type="Pfam" id="PF00015">
    <property type="entry name" value="MCPsignal"/>
    <property type="match status" value="1"/>
</dbReference>
<evidence type="ECO:0000313" key="8">
    <source>
        <dbReference type="EMBL" id="GAW68057.1"/>
    </source>
</evidence>
<dbReference type="PANTHER" id="PTHR32089:SF112">
    <property type="entry name" value="LYSOZYME-LIKE PROTEIN-RELATED"/>
    <property type="match status" value="1"/>
</dbReference>
<reference evidence="9" key="2">
    <citation type="submission" date="2017-05" db="EMBL/GenBank/DDBJ databases">
        <title>Draft genome sequence of Geobacter pelophilus, a iron(III)-reducing bacteria.</title>
        <authorList>
            <person name="Aoyagi T."/>
            <person name="Koike H."/>
            <person name="Morita T."/>
            <person name="Sato Y."/>
            <person name="Habe H."/>
            <person name="Hori T."/>
        </authorList>
    </citation>
    <scope>NUCLEOTIDE SEQUENCE [LARGE SCALE GENOMIC DNA]</scope>
    <source>
        <strain evidence="9">Drf2</strain>
    </source>
</reference>
<dbReference type="CDD" id="cd11386">
    <property type="entry name" value="MCP_signal"/>
    <property type="match status" value="1"/>
</dbReference>
<proteinExistence type="inferred from homology"/>
<feature type="chain" id="PRO_5045275552" evidence="5">
    <location>
        <begin position="38"/>
        <end position="393"/>
    </location>
</feature>
<dbReference type="SMART" id="SM00283">
    <property type="entry name" value="MA"/>
    <property type="match status" value="1"/>
</dbReference>
<name>A0ABQ0MLT8_9BACT</name>
<feature type="signal peptide" evidence="5">
    <location>
        <begin position="1"/>
        <end position="37"/>
    </location>
</feature>
<dbReference type="EMBL" id="BDQG01000001">
    <property type="protein sequence ID" value="GAW68057.1"/>
    <property type="molecule type" value="Genomic_DNA"/>
</dbReference>
<evidence type="ECO:0000256" key="4">
    <source>
        <dbReference type="SAM" id="Phobius"/>
    </source>
</evidence>
<protein>
    <submittedName>
        <fullName evidence="8">Chemotaxis protein</fullName>
    </submittedName>
</protein>
<sequence>MNQIWNYYLDLTIKFRLSLLCICYSLCLIASAVAAQADSPVIKFGSVTLFIALGGLFGWINIWSIRTPLARTVDYLETMAQGDLSEQIVVNRHNEISQMLHAVKKLQESMRGMIAGIKQTADHLTLASSELSSTSQQMAQGTEHASRQSNSVSCAVVEMAGVSNDIALSCQQMADRAGSTNSATSRGEETIVRMTAVMGEIERMVIGTVDAVKALGANSDKIGDIVVAIEDIADQTNLLALNAAIEAARAGEQGRGFAVVADEVRRLAERTTTSTQEVQTIIQSLQGDVKNVVGLMERSADSVRSGTEDVQHSSRAIGTIKEQINPLLEYVAQVATAAEEQSATTSNITGSMRDIIGVVEEAASGARNSARAAAELAASARTLQEMVNRFKTV</sequence>
<comment type="caution">
    <text evidence="8">The sequence shown here is derived from an EMBL/GenBank/DDBJ whole genome shotgun (WGS) entry which is preliminary data.</text>
</comment>
<feature type="domain" description="Methyl-accepting transducer" evidence="6">
    <location>
        <begin position="120"/>
        <end position="356"/>
    </location>
</feature>
<gene>
    <name evidence="8" type="ORF">GPEL0_01f4217</name>
</gene>
<evidence type="ECO:0000313" key="9">
    <source>
        <dbReference type="Proteomes" id="UP000194153"/>
    </source>
</evidence>
<organism evidence="8 9">
    <name type="scientific">Geoanaerobacter pelophilus</name>
    <dbReference type="NCBI Taxonomy" id="60036"/>
    <lineage>
        <taxon>Bacteria</taxon>
        <taxon>Pseudomonadati</taxon>
        <taxon>Thermodesulfobacteriota</taxon>
        <taxon>Desulfuromonadia</taxon>
        <taxon>Geobacterales</taxon>
        <taxon>Geobacteraceae</taxon>
        <taxon>Geoanaerobacter</taxon>
    </lineage>
</organism>
<evidence type="ECO:0000256" key="5">
    <source>
        <dbReference type="SAM" id="SignalP"/>
    </source>
</evidence>
<dbReference type="InterPro" id="IPR003660">
    <property type="entry name" value="HAMP_dom"/>
</dbReference>
<dbReference type="RefSeq" id="WP_085814238.1">
    <property type="nucleotide sequence ID" value="NZ_BDQG01000001.1"/>
</dbReference>
<evidence type="ECO:0000256" key="2">
    <source>
        <dbReference type="ARBA" id="ARBA00029447"/>
    </source>
</evidence>
<keyword evidence="4" id="KW-1133">Transmembrane helix</keyword>
<dbReference type="PROSITE" id="PS50111">
    <property type="entry name" value="CHEMOTAXIS_TRANSDUC_2"/>
    <property type="match status" value="1"/>
</dbReference>
<dbReference type="Pfam" id="PF00672">
    <property type="entry name" value="HAMP"/>
    <property type="match status" value="1"/>
</dbReference>
<keyword evidence="1 3" id="KW-0807">Transducer</keyword>
<keyword evidence="5" id="KW-0732">Signal</keyword>
<dbReference type="PANTHER" id="PTHR32089">
    <property type="entry name" value="METHYL-ACCEPTING CHEMOTAXIS PROTEIN MCPB"/>
    <property type="match status" value="1"/>
</dbReference>
<dbReference type="SMART" id="SM00304">
    <property type="entry name" value="HAMP"/>
    <property type="match status" value="1"/>
</dbReference>
<feature type="transmembrane region" description="Helical" evidence="4">
    <location>
        <begin position="44"/>
        <end position="63"/>
    </location>
</feature>
<comment type="similarity">
    <text evidence="2">Belongs to the methyl-accepting chemotaxis (MCP) protein family.</text>
</comment>
<feature type="domain" description="HAMP" evidence="7">
    <location>
        <begin position="63"/>
        <end position="115"/>
    </location>
</feature>
<dbReference type="Gene3D" id="1.10.287.950">
    <property type="entry name" value="Methyl-accepting chemotaxis protein"/>
    <property type="match status" value="1"/>
</dbReference>
<dbReference type="SUPFAM" id="SSF58104">
    <property type="entry name" value="Methyl-accepting chemotaxis protein (MCP) signaling domain"/>
    <property type="match status" value="1"/>
</dbReference>
<keyword evidence="9" id="KW-1185">Reference proteome</keyword>
<evidence type="ECO:0000259" key="6">
    <source>
        <dbReference type="PROSITE" id="PS50111"/>
    </source>
</evidence>
<evidence type="ECO:0000259" key="7">
    <source>
        <dbReference type="PROSITE" id="PS50885"/>
    </source>
</evidence>
<reference evidence="8 9" key="1">
    <citation type="submission" date="2017-04" db="EMBL/GenBank/DDBJ databases">
        <authorList>
            <consortium name="Geobacter pelophilus Genome Sequencing"/>
            <person name="Aoyagi T."/>
            <person name="Koike H."/>
            <person name="Hori T."/>
        </authorList>
    </citation>
    <scope>NUCLEOTIDE SEQUENCE [LARGE SCALE GENOMIC DNA]</scope>
    <source>
        <strain evidence="8 9">Drf2</strain>
    </source>
</reference>
<evidence type="ECO:0000256" key="3">
    <source>
        <dbReference type="PROSITE-ProRule" id="PRU00284"/>
    </source>
</evidence>
<accession>A0ABQ0MLT8</accession>
<dbReference type="InterPro" id="IPR004089">
    <property type="entry name" value="MCPsignal_dom"/>
</dbReference>
<keyword evidence="4" id="KW-0812">Transmembrane</keyword>